<proteinExistence type="predicted"/>
<reference evidence="2" key="1">
    <citation type="journal article" date="2021" name="Proc. Natl. Acad. Sci. U.S.A.">
        <title>A Catalog of Tens of Thousands of Viruses from Human Metagenomes Reveals Hidden Associations with Chronic Diseases.</title>
        <authorList>
            <person name="Tisza M.J."/>
            <person name="Buck C.B."/>
        </authorList>
    </citation>
    <scope>NUCLEOTIDE SEQUENCE</scope>
    <source>
        <strain evidence="2">CtPuP5</strain>
    </source>
</reference>
<feature type="domain" description="BACON" evidence="1">
    <location>
        <begin position="1477"/>
        <end position="1532"/>
    </location>
</feature>
<dbReference type="EMBL" id="BK014662">
    <property type="protein sequence ID" value="DAD66771.1"/>
    <property type="molecule type" value="Genomic_DNA"/>
</dbReference>
<evidence type="ECO:0000313" key="2">
    <source>
        <dbReference type="EMBL" id="DAD66771.1"/>
    </source>
</evidence>
<dbReference type="InterPro" id="IPR013783">
    <property type="entry name" value="Ig-like_fold"/>
</dbReference>
<protein>
    <submittedName>
        <fullName evidence="2">Binding domain, N-terminal</fullName>
    </submittedName>
</protein>
<feature type="domain" description="BACON" evidence="1">
    <location>
        <begin position="1862"/>
        <end position="1913"/>
    </location>
</feature>
<name>A0A8S5L9Z8_9CAUD</name>
<sequence length="2008" mass="223559">MSRYIKSHSNYTLRKQHQLVKNGTIFERDWVTIGGTGRFTPGQTPIYSNGNFIFTVNNSPNYQKKHKYGHWVTSPDGDTVWTDDEVEDVNLPDTTSDVEVNEVSNDLRDFAYYGSCVELIRASIEDIIKYFPAELYFSGKVTQIVTGNTEDENPFQTVEGFIVDNDFQINLINNNVILDEYENDLHYLSYSYKDYEIISGNTRIPVTSVTIVNENVDVNCLTEGQLLNTITINGNIIIKGRFVNGERQFFHNSTIGLHIRPNQTRIDKYFKELDGFEKILLNRKSTPIYTNTFLTPIETNKGITFINRKYSWAVVNGWNLDISSPNYLSFFNSLLAVAQILDDYYCDNIYRSMTHEAIKNFDWTYTREYNEGDEQEYVVAGTKVANLLRIWGRILDDIKRYIDGIKFTNTITYNRQNNISDYFLSDKLELGGWDVSTVVKTGTENDTTDILYTGESTGYTYTEVNNQFMRRLVLCSKAIFKAKGTRKAIEMLLGMFGINKEWYSINEYYYTCSPITNSNTISLIQTVNSEKSIVLSDEDDPYSGLLVKEVTDNGNVYLVPWFDKNLTYDGNPYFQSNGGWGSENPLPLNNGNFVYKETMPYINVVPTLDELFTLNIGRITPNDVYYVYDISNIGNYNFVYDNPSLSGNPTNYFILGNDQTVTDENTIINNSRNASGWTCVTYQTVGNDKIISNERVVYLESIISKNNGNNPHIGYGHYDMGKEFFDYLRELFKYALDNSKISGSDSELSQYKTLGFTDIDFNSPTLDPIKIQNIDVYKSICGSGKRSSKAVPTKVFLNTKLLVIENKYTGNAEYRKYFTDYVLPYLEQIIPSTAIFGIKGFDENGGKYLTLSTNEVKLNDSMNPISSKDVTLNASGSWASTPVSTLTDGIPSNGNETNLTFTVEKKKDEKKYGSEKITFVLDDDNSITSILNVTVSQISASDISFDNSTGGTKSTNVIVDGLSNNPNYYIVNNVSWANVVKNGNTITVTATQNNNSSQRNGTIIVYNLNDNNCYWIINVTQAGADISITSSCLYQSKTNNTPNCINEVPYTGGVYYIDVEAIGGAQDYNYTFTSDITGANIVAEKISSKLLKVTIGENPTVNDINYTFTFTHVSDSNKKAITTFKLLKATGLSILVNGQSEVDGTVQYTGGNVTPTFVITANGASKTWSVDTSTIPSWLSISIDVNNLSIMAESFTSTTSREARITVYHNDDHSVKAYIDITQKGVGELSIVASPDNITFDSNGGSVIVSVDVYGGLKNYTISPSCDWVTTENNVLGDYGDYKEYKLVVNTSQYKDTTQNRTCTLTLIHNNNTSITEVINITQDAATAYDIYATKIGETTPVTAVTDIPFTQTTEENGRKFDVYVSPSYAGYIVDDDVSWLYTSTSGNVLTVWFDTNSSSTERSGTVVLKNALDTTKTHTIIFTQAGAGLLFIGGKLPSSIEYSSNLSMQFEANDGAKQVDIKVDGGSAEFILDSTNATKYPWLHISPTTGKTGQVTITCDTNTENNNRTGTIILVHKDNTDYSFIINVQQNQGYNLTIEPNDGGNAINTSTVADVAQSGIIKTFNIAATGGDAKYKFVGSNVDWILGNGSPLTNLSSGTSDTIFKLQVLANDTGVVRNATVTFEHVNDSSKKVYIVVNQLVVVYDILIDGLKEVQWNEIESMEIERTFAITISGGSMQYTVDDPIECTFDETTGTYTEIAGQNADWVNVFNQGNSLILDLNENGLPTIRAAKVKVKHNDKPDDVYAEVYLWQKAAEIEYKNYKIVVNPTATTFSNEGGSANVKVTSTRDKYVNGNFIKTENVPYKIKIEDDIPVTYTNIFKVYGKETDQTYSAEASGLTVDMGVISVLKNDVTGAENVIVWNATSDSDWLNIDYIDANRVTISVLENITNSTRTGKITFKQDKEDAKTIIVTYNQEHYPQNVVWSEPAENTTKELESGATSFIAYADTTALTYNDVVVSKNPNDTWLTLSAPSQGDNEYGAKAVKVEITVEENNDNDREMSIIIDKK</sequence>
<organism evidence="2">
    <name type="scientific">Myoviridae sp. ctPuP5</name>
    <dbReference type="NCBI Taxonomy" id="2823543"/>
    <lineage>
        <taxon>Viruses</taxon>
        <taxon>Duplodnaviria</taxon>
        <taxon>Heunggongvirae</taxon>
        <taxon>Uroviricota</taxon>
        <taxon>Caudoviricetes</taxon>
    </lineage>
</organism>
<accession>A0A8S5L9Z8</accession>
<evidence type="ECO:0000259" key="1">
    <source>
        <dbReference type="Pfam" id="PF13004"/>
    </source>
</evidence>
<dbReference type="Pfam" id="PF13004">
    <property type="entry name" value="BACON"/>
    <property type="match status" value="2"/>
</dbReference>
<dbReference type="InterPro" id="IPR024361">
    <property type="entry name" value="BACON"/>
</dbReference>
<dbReference type="Gene3D" id="2.60.40.10">
    <property type="entry name" value="Immunoglobulins"/>
    <property type="match status" value="3"/>
</dbReference>